<dbReference type="AlphaFoldDB" id="A0A1X9YUZ7"/>
<keyword evidence="3" id="KW-1185">Reference proteome</keyword>
<organism evidence="2 3">
    <name type="scientific">Pontibacter actiniarum</name>
    <dbReference type="NCBI Taxonomy" id="323450"/>
    <lineage>
        <taxon>Bacteria</taxon>
        <taxon>Pseudomonadati</taxon>
        <taxon>Bacteroidota</taxon>
        <taxon>Cytophagia</taxon>
        <taxon>Cytophagales</taxon>
        <taxon>Hymenobacteraceae</taxon>
        <taxon>Pontibacter</taxon>
    </lineage>
</organism>
<protein>
    <submittedName>
        <fullName evidence="2">Uncharacterized protein</fullName>
    </submittedName>
</protein>
<gene>
    <name evidence="2" type="ORF">CA264_15480</name>
</gene>
<proteinExistence type="predicted"/>
<evidence type="ECO:0000313" key="3">
    <source>
        <dbReference type="Proteomes" id="UP000266292"/>
    </source>
</evidence>
<dbReference type="KEGG" id="pact:CA264_15480"/>
<reference evidence="3" key="1">
    <citation type="submission" date="2017-05" db="EMBL/GenBank/DDBJ databases">
        <authorList>
            <person name="Ray J."/>
            <person name="Price M."/>
            <person name="Deutschbauer A."/>
        </authorList>
    </citation>
    <scope>NUCLEOTIDE SEQUENCE [LARGE SCALE GENOMIC DNA]</scope>
    <source>
        <strain evidence="3">DSM 19842</strain>
    </source>
</reference>
<evidence type="ECO:0000313" key="2">
    <source>
        <dbReference type="EMBL" id="ARS36708.1"/>
    </source>
</evidence>
<feature type="region of interest" description="Disordered" evidence="1">
    <location>
        <begin position="43"/>
        <end position="120"/>
    </location>
</feature>
<feature type="compositionally biased region" description="Gly residues" evidence="1">
    <location>
        <begin position="95"/>
        <end position="120"/>
    </location>
</feature>
<accession>A0A1X9YUZ7</accession>
<dbReference type="Proteomes" id="UP000266292">
    <property type="component" value="Chromosome"/>
</dbReference>
<evidence type="ECO:0000256" key="1">
    <source>
        <dbReference type="SAM" id="MobiDB-lite"/>
    </source>
</evidence>
<feature type="compositionally biased region" description="Polar residues" evidence="1">
    <location>
        <begin position="43"/>
        <end position="54"/>
    </location>
</feature>
<feature type="compositionally biased region" description="Polar residues" evidence="1">
    <location>
        <begin position="64"/>
        <end position="81"/>
    </location>
</feature>
<dbReference type="EMBL" id="CP021235">
    <property type="protein sequence ID" value="ARS36708.1"/>
    <property type="molecule type" value="Genomic_DNA"/>
</dbReference>
<sequence length="120" mass="12369">MLRKRESVMQTNLNLIKMKKTYAMLLAGALCLSAGLYSCTSENTTGVDTETTGNEVDGRENSETGDNMTQENISPLDTAENTTGTTEEGIDMGSTGNGTTGGSTTGSEGGNTGGTTGNNQ</sequence>
<dbReference type="STRING" id="709015.GCA_000472485_03125"/>
<name>A0A1X9YUZ7_9BACT</name>